<reference evidence="3" key="2">
    <citation type="journal article" date="2023" name="Plants (Basel)">
        <title>Annotation of the Turnera subulata (Passifloraceae) Draft Genome Reveals the S-Locus Evolved after the Divergence of Turneroideae from Passifloroideae in a Stepwise Manner.</title>
        <authorList>
            <person name="Henning P.M."/>
            <person name="Roalson E.H."/>
            <person name="Mir W."/>
            <person name="McCubbin A.G."/>
            <person name="Shore J.S."/>
        </authorList>
    </citation>
    <scope>NUCLEOTIDE SEQUENCE</scope>
    <source>
        <strain evidence="3">F60SS</strain>
    </source>
</reference>
<protein>
    <submittedName>
        <fullName evidence="3">Peroxygenase 4</fullName>
    </submittedName>
</protein>
<name>A0A9Q0F6L2_9ROSI</name>
<feature type="transmembrane region" description="Helical" evidence="2">
    <location>
        <begin position="47"/>
        <end position="66"/>
    </location>
</feature>
<dbReference type="Proteomes" id="UP001141552">
    <property type="component" value="Unassembled WGS sequence"/>
</dbReference>
<keyword evidence="2" id="KW-0472">Membrane</keyword>
<dbReference type="InterPro" id="IPR011992">
    <property type="entry name" value="EF-hand-dom_pair"/>
</dbReference>
<evidence type="ECO:0000313" key="3">
    <source>
        <dbReference type="EMBL" id="KAJ4824616.1"/>
    </source>
</evidence>
<dbReference type="AlphaFoldDB" id="A0A9Q0F6L2"/>
<dbReference type="GO" id="GO:0005509">
    <property type="term" value="F:calcium ion binding"/>
    <property type="evidence" value="ECO:0007669"/>
    <property type="project" value="TreeGrafter"/>
</dbReference>
<dbReference type="OrthoDB" id="640742at2759"/>
<dbReference type="EMBL" id="JAKUCV010007141">
    <property type="protein sequence ID" value="KAJ4824616.1"/>
    <property type="molecule type" value="Genomic_DNA"/>
</dbReference>
<accession>A0A9Q0F6L2</accession>
<comment type="caution">
    <text evidence="3">The sequence shown here is derived from an EMBL/GenBank/DDBJ whole genome shotgun (WGS) entry which is preliminary data.</text>
</comment>
<evidence type="ECO:0000313" key="4">
    <source>
        <dbReference type="Proteomes" id="UP001141552"/>
    </source>
</evidence>
<dbReference type="InterPro" id="IPR007736">
    <property type="entry name" value="Caleosin-related"/>
</dbReference>
<keyword evidence="2" id="KW-0812">Transmembrane</keyword>
<dbReference type="PANTHER" id="PTHR31495:SF1">
    <property type="entry name" value="INACTIVE PEROXYGENASE-LIKE PROTEIN-RELATED"/>
    <property type="match status" value="1"/>
</dbReference>
<dbReference type="PANTHER" id="PTHR31495">
    <property type="entry name" value="PEROXYGENASE 3-RELATED"/>
    <property type="match status" value="1"/>
</dbReference>
<keyword evidence="4" id="KW-1185">Reference proteome</keyword>
<organism evidence="3 4">
    <name type="scientific">Turnera subulata</name>
    <dbReference type="NCBI Taxonomy" id="218843"/>
    <lineage>
        <taxon>Eukaryota</taxon>
        <taxon>Viridiplantae</taxon>
        <taxon>Streptophyta</taxon>
        <taxon>Embryophyta</taxon>
        <taxon>Tracheophyta</taxon>
        <taxon>Spermatophyta</taxon>
        <taxon>Magnoliopsida</taxon>
        <taxon>eudicotyledons</taxon>
        <taxon>Gunneridae</taxon>
        <taxon>Pentapetalae</taxon>
        <taxon>rosids</taxon>
        <taxon>fabids</taxon>
        <taxon>Malpighiales</taxon>
        <taxon>Passifloraceae</taxon>
        <taxon>Turnera</taxon>
    </lineage>
</organism>
<dbReference type="Pfam" id="PF05042">
    <property type="entry name" value="Caleosin"/>
    <property type="match status" value="1"/>
</dbReference>
<keyword evidence="2" id="KW-1133">Transmembrane helix</keyword>
<evidence type="ECO:0000256" key="1">
    <source>
        <dbReference type="ARBA" id="ARBA00006765"/>
    </source>
</evidence>
<comment type="similarity">
    <text evidence="1">Belongs to the caleosin family.</text>
</comment>
<reference evidence="3" key="1">
    <citation type="submission" date="2022-02" db="EMBL/GenBank/DDBJ databases">
        <authorList>
            <person name="Henning P.M."/>
            <person name="McCubbin A.G."/>
            <person name="Shore J.S."/>
        </authorList>
    </citation>
    <scope>NUCLEOTIDE SEQUENCE</scope>
    <source>
        <strain evidence="3">F60SS</strain>
        <tissue evidence="3">Leaves</tissue>
    </source>
</reference>
<evidence type="ECO:0000256" key="2">
    <source>
        <dbReference type="SAM" id="Phobius"/>
    </source>
</evidence>
<dbReference type="GO" id="GO:0004497">
    <property type="term" value="F:monooxygenase activity"/>
    <property type="evidence" value="ECO:0007669"/>
    <property type="project" value="TreeGrafter"/>
</dbReference>
<dbReference type="SUPFAM" id="SSF47473">
    <property type="entry name" value="EF-hand"/>
    <property type="match status" value="1"/>
</dbReference>
<sequence length="195" mass="22323">MASTENQQPNVKFVPDEHNTLQKHVFFFDRNQDGIVYPWETFKGFRAIGAGLPLSTVAALFINIGLSRKTRPGKSFSPLFPIEVRNIQRSKHGSDTGVYDQEGRFVPQKFEEIFKKYAHSHQNALTSQELSAMLKANREPKDYGGWIGAWAEWKILYYLCKNKEGLLTRDTIRAVYDGTLFEQMESDRASAKKKA</sequence>
<gene>
    <name evidence="3" type="primary">PXG4</name>
    <name evidence="3" type="ORF">Tsubulata_010938</name>
</gene>
<proteinExistence type="inferred from homology"/>